<proteinExistence type="predicted"/>
<evidence type="ECO:0000313" key="2">
    <source>
        <dbReference type="Proteomes" id="UP001139263"/>
    </source>
</evidence>
<comment type="caution">
    <text evidence="1">The sequence shown here is derived from an EMBL/GenBank/DDBJ whole genome shotgun (WGS) entry which is preliminary data.</text>
</comment>
<gene>
    <name evidence="1" type="ORF">MM817_02282</name>
</gene>
<organism evidence="1 2">
    <name type="scientific">Sulfoacidibacillus ferrooxidans</name>
    <dbReference type="NCBI Taxonomy" id="2005001"/>
    <lineage>
        <taxon>Bacteria</taxon>
        <taxon>Bacillati</taxon>
        <taxon>Bacillota</taxon>
        <taxon>Bacilli</taxon>
        <taxon>Bacillales</taxon>
        <taxon>Alicyclobacillaceae</taxon>
        <taxon>Sulfoacidibacillus</taxon>
    </lineage>
</organism>
<accession>A0A9X1VA20</accession>
<sequence>MNQFDTVAIANLSDEERAQTMGELFKQLSSLSADQQMEALRPLIQDMAQRANDEEYFKLCQTNLTLAAALPDAQLKPFLANRMKASASLPAELTKRDMQHVQEAISKVDSTVREKITRNM</sequence>
<dbReference type="AlphaFoldDB" id="A0A9X1VA20"/>
<evidence type="ECO:0000313" key="1">
    <source>
        <dbReference type="EMBL" id="MCI0183990.1"/>
    </source>
</evidence>
<keyword evidence="2" id="KW-1185">Reference proteome</keyword>
<dbReference type="Proteomes" id="UP001139263">
    <property type="component" value="Unassembled WGS sequence"/>
</dbReference>
<dbReference type="RefSeq" id="WP_241715068.1">
    <property type="nucleotide sequence ID" value="NZ_JALBUF010000007.1"/>
</dbReference>
<name>A0A9X1VA20_9BACL</name>
<protein>
    <submittedName>
        <fullName evidence="1">Uncharacterized protein</fullName>
    </submittedName>
</protein>
<reference evidence="1" key="1">
    <citation type="submission" date="2022-03" db="EMBL/GenBank/DDBJ databases">
        <title>Draft Genome Sequence of Firmicute Strain S0AB, a Heterotrophic Iron/Sulfur-Oxidizing Extreme Acidophile.</title>
        <authorList>
            <person name="Vergara E."/>
            <person name="Pakostova E."/>
            <person name="Johnson D.B."/>
            <person name="Holmes D.S."/>
        </authorList>
    </citation>
    <scope>NUCLEOTIDE SEQUENCE</scope>
    <source>
        <strain evidence="1">S0AB</strain>
    </source>
</reference>
<dbReference type="EMBL" id="JALBUF010000007">
    <property type="protein sequence ID" value="MCI0183990.1"/>
    <property type="molecule type" value="Genomic_DNA"/>
</dbReference>